<dbReference type="InterPro" id="IPR011050">
    <property type="entry name" value="Pectin_lyase_fold/virulence"/>
</dbReference>
<feature type="non-terminal residue" evidence="4">
    <location>
        <position position="548"/>
    </location>
</feature>
<dbReference type="Proteomes" id="UP000800082">
    <property type="component" value="Unassembled WGS sequence"/>
</dbReference>
<keyword evidence="3" id="KW-0732">Signal</keyword>
<organism evidence="4 5">
    <name type="scientific">Didymella exigua CBS 183.55</name>
    <dbReference type="NCBI Taxonomy" id="1150837"/>
    <lineage>
        <taxon>Eukaryota</taxon>
        <taxon>Fungi</taxon>
        <taxon>Dikarya</taxon>
        <taxon>Ascomycota</taxon>
        <taxon>Pezizomycotina</taxon>
        <taxon>Dothideomycetes</taxon>
        <taxon>Pleosporomycetidae</taxon>
        <taxon>Pleosporales</taxon>
        <taxon>Pleosporineae</taxon>
        <taxon>Didymellaceae</taxon>
        <taxon>Didymella</taxon>
    </lineage>
</organism>
<dbReference type="Gene3D" id="2.60.40.10">
    <property type="entry name" value="Immunoglobulins"/>
    <property type="match status" value="1"/>
</dbReference>
<evidence type="ECO:0000313" key="5">
    <source>
        <dbReference type="Proteomes" id="UP000800082"/>
    </source>
</evidence>
<dbReference type="Gene3D" id="2.160.20.10">
    <property type="entry name" value="Single-stranded right-handed beta-helix, Pectin lyase-like"/>
    <property type="match status" value="1"/>
</dbReference>
<dbReference type="AlphaFoldDB" id="A0A6A5RNA8"/>
<name>A0A6A5RNA8_9PLEO</name>
<proteinExistence type="predicted"/>
<evidence type="ECO:0000313" key="4">
    <source>
        <dbReference type="EMBL" id="KAF1927007.1"/>
    </source>
</evidence>
<evidence type="ECO:0000256" key="3">
    <source>
        <dbReference type="SAM" id="SignalP"/>
    </source>
</evidence>
<gene>
    <name evidence="4" type="ORF">M421DRAFT_66363</name>
</gene>
<feature type="chain" id="PRO_5025493850" evidence="3">
    <location>
        <begin position="17"/>
        <end position="548"/>
    </location>
</feature>
<keyword evidence="4" id="KW-0456">Lyase</keyword>
<dbReference type="OrthoDB" id="302705at2759"/>
<keyword evidence="2" id="KW-0325">Glycoprotein</keyword>
<dbReference type="GO" id="GO:0046872">
    <property type="term" value="F:metal ion binding"/>
    <property type="evidence" value="ECO:0007669"/>
    <property type="project" value="UniProtKB-KW"/>
</dbReference>
<dbReference type="SUPFAM" id="SSF51126">
    <property type="entry name" value="Pectin lyase-like"/>
    <property type="match status" value="1"/>
</dbReference>
<keyword evidence="1" id="KW-0479">Metal-binding</keyword>
<accession>A0A6A5RNA8</accession>
<feature type="signal peptide" evidence="3">
    <location>
        <begin position="1"/>
        <end position="16"/>
    </location>
</feature>
<dbReference type="InterPro" id="IPR012334">
    <property type="entry name" value="Pectin_lyas_fold"/>
</dbReference>
<evidence type="ECO:0000256" key="1">
    <source>
        <dbReference type="ARBA" id="ARBA00022723"/>
    </source>
</evidence>
<dbReference type="GO" id="GO:0016829">
    <property type="term" value="F:lyase activity"/>
    <property type="evidence" value="ECO:0007669"/>
    <property type="project" value="UniProtKB-KW"/>
</dbReference>
<protein>
    <submittedName>
        <fullName evidence="4">Polysaccharide lyase family 1 protein</fullName>
    </submittedName>
</protein>
<evidence type="ECO:0000256" key="2">
    <source>
        <dbReference type="ARBA" id="ARBA00023180"/>
    </source>
</evidence>
<reference evidence="4" key="1">
    <citation type="journal article" date="2020" name="Stud. Mycol.">
        <title>101 Dothideomycetes genomes: a test case for predicting lifestyles and emergence of pathogens.</title>
        <authorList>
            <person name="Haridas S."/>
            <person name="Albert R."/>
            <person name="Binder M."/>
            <person name="Bloem J."/>
            <person name="Labutti K."/>
            <person name="Salamov A."/>
            <person name="Andreopoulos B."/>
            <person name="Baker S."/>
            <person name="Barry K."/>
            <person name="Bills G."/>
            <person name="Bluhm B."/>
            <person name="Cannon C."/>
            <person name="Castanera R."/>
            <person name="Culley D."/>
            <person name="Daum C."/>
            <person name="Ezra D."/>
            <person name="Gonzalez J."/>
            <person name="Henrissat B."/>
            <person name="Kuo A."/>
            <person name="Liang C."/>
            <person name="Lipzen A."/>
            <person name="Lutzoni F."/>
            <person name="Magnuson J."/>
            <person name="Mondo S."/>
            <person name="Nolan M."/>
            <person name="Ohm R."/>
            <person name="Pangilinan J."/>
            <person name="Park H.-J."/>
            <person name="Ramirez L."/>
            <person name="Alfaro M."/>
            <person name="Sun H."/>
            <person name="Tritt A."/>
            <person name="Yoshinaga Y."/>
            <person name="Zwiers L.-H."/>
            <person name="Turgeon B."/>
            <person name="Goodwin S."/>
            <person name="Spatafora J."/>
            <person name="Crous P."/>
            <person name="Grigoriev I."/>
        </authorList>
    </citation>
    <scope>NUCLEOTIDE SEQUENCE</scope>
    <source>
        <strain evidence="4">CBS 183.55</strain>
    </source>
</reference>
<dbReference type="InterPro" id="IPR013783">
    <property type="entry name" value="Ig-like_fold"/>
</dbReference>
<keyword evidence="5" id="KW-1185">Reference proteome</keyword>
<dbReference type="InterPro" id="IPR052063">
    <property type="entry name" value="Polysaccharide_Lyase_1"/>
</dbReference>
<dbReference type="EMBL" id="ML978974">
    <property type="protein sequence ID" value="KAF1927007.1"/>
    <property type="molecule type" value="Genomic_DNA"/>
</dbReference>
<dbReference type="PANTHER" id="PTHR42970:SF1">
    <property type="entry name" value="PECTATE LYASE C-RELATED"/>
    <property type="match status" value="1"/>
</dbReference>
<dbReference type="PANTHER" id="PTHR42970">
    <property type="entry name" value="PECTATE LYASE C-RELATED"/>
    <property type="match status" value="1"/>
</dbReference>
<sequence length="548" mass="57848">MKPLFYTSILLAAASAFPTGLKGRQANGTAPAVPTTTVRIRLNPAKIRDTGDTDYTTWTVAEGATSRLTTNDTGLSFTLSAATGKLSGNWNKAVYSRIIPSLGERVIGEGISTIADSGDNVGGVAINLSISGLPTGKHSILAWHNGWDALTSAASISVTVNGKEAAANVQQTIRVDNIWEAASSYISFTATQGEAVEIVYTPDKAGDGRAFLNGFEIDSPSLENQISFPAPVHRDERIVPIENSTDVSASWRAAKVDGAAYNVYLGTSPTVLKSVATGLKEPSTVLNDVNAQATYYWRIDVVSGNGTYAGRIFTFRVAQLAFPDAEGYGRFARGGRGGKVLHVTTLEDSSEEGTLRHALTVATGPRIIVFDVGGVITTKSRISVSGQYVTLAGQTAPGKGVVIQGFPLGLTGATDTIMRHIRVRPGTVSNQTIDGMGMQGSNFAIFDRCSMGWTIDEAFSSRSASNITFQRNMISEPLNVAGHKNYPAGTAHGFAASIGGEVGSFHHNLIAHAEGRSWSMAGGVDSNAAFSGKLDIRNNVVYNFGTRV</sequence>
<dbReference type="RefSeq" id="XP_033447259.1">
    <property type="nucleotide sequence ID" value="XM_033596318.1"/>
</dbReference>
<dbReference type="GeneID" id="54353985"/>